<keyword evidence="2" id="KW-1133">Transmembrane helix</keyword>
<evidence type="ECO:0000256" key="1">
    <source>
        <dbReference type="SAM" id="MobiDB-lite"/>
    </source>
</evidence>
<proteinExistence type="predicted"/>
<dbReference type="VEuPathDB" id="TriTrypDB:LMJFC_060007800"/>
<dbReference type="VEuPathDB" id="TriTrypDB:LMJSD75_060007400"/>
<feature type="transmembrane region" description="Helical" evidence="2">
    <location>
        <begin position="285"/>
        <end position="306"/>
    </location>
</feature>
<dbReference type="VEuPathDB" id="TriTrypDB:LmjF.06.0230"/>
<feature type="transmembrane region" description="Helical" evidence="2">
    <location>
        <begin position="180"/>
        <end position="202"/>
    </location>
</feature>
<feature type="transmembrane region" description="Helical" evidence="2">
    <location>
        <begin position="123"/>
        <end position="141"/>
    </location>
</feature>
<feature type="signal peptide" evidence="3">
    <location>
        <begin position="1"/>
        <end position="18"/>
    </location>
</feature>
<dbReference type="VEuPathDB" id="TriTrypDB:LMJLV39_060007400"/>
<evidence type="ECO:0000313" key="4">
    <source>
        <dbReference type="EMBL" id="CAJ02066.1"/>
    </source>
</evidence>
<dbReference type="Proteomes" id="UP000000542">
    <property type="component" value="Chromosome 6"/>
</dbReference>
<accession>Q4QJ56</accession>
<name>Q4QJ56_LEIMA</name>
<reference evidence="4 5" key="2">
    <citation type="journal article" date="2011" name="Genome Res.">
        <title>Chromosome and gene copy number variation allow major structural change between species and strains of Leishmania.</title>
        <authorList>
            <person name="Rogers M.B."/>
            <person name="Hilley J.D."/>
            <person name="Dickens N.J."/>
            <person name="Wilkes J."/>
            <person name="Bates P.A."/>
            <person name="Depledge D.P."/>
            <person name="Harris D."/>
            <person name="Her Y."/>
            <person name="Herzyk P."/>
            <person name="Imamura H."/>
            <person name="Otto T.D."/>
            <person name="Sanders M."/>
            <person name="Seeger K."/>
            <person name="Dujardin J.C."/>
            <person name="Berriman M."/>
            <person name="Smith D.F."/>
            <person name="Hertz-Fowler C."/>
            <person name="Mottram J.C."/>
        </authorList>
    </citation>
    <scope>NUCLEOTIDE SEQUENCE [LARGE SCALE GENOMIC DNA]</scope>
    <source>
        <strain evidence="5">MHOM/IL/81/Friedlin</strain>
    </source>
</reference>
<organism evidence="4 5">
    <name type="scientific">Leishmania major</name>
    <dbReference type="NCBI Taxonomy" id="5664"/>
    <lineage>
        <taxon>Eukaryota</taxon>
        <taxon>Discoba</taxon>
        <taxon>Euglenozoa</taxon>
        <taxon>Kinetoplastea</taxon>
        <taxon>Metakinetoplastina</taxon>
        <taxon>Trypanosomatida</taxon>
        <taxon>Trypanosomatidae</taxon>
        <taxon>Leishmaniinae</taxon>
        <taxon>Leishmania</taxon>
    </lineage>
</organism>
<sequence>MCTGVCMCRRLPVRAALAALCPSPLTFLPPLSLSLAHCQSAARPTSTSFYLSKVFPCLDVKEQRNKGRKSQDAQCCNIQRKGNPPTRSPAYSHRHSTVLHHRRELDKDTHTHTHAVIQQGGNMGIILNMSVYGLMIIPLAAMVKGHNISLRRLAKLSIVMAAVQLAQSTITMAVPPDVVAAQVCVQGALLPLVTVAFCFFILNDAKAVKVMHLHDCGDGDTGAAVATMWCLCYTVLFRWFPWYHSMSSRGFEAANLASGAEAYLTLITMLAMCRSFTTGQPVAATAAWGLHVVGAVAGAAAGMPMAGTVLTTALMTAASATAFRAPAEGRGNKED</sequence>
<keyword evidence="3" id="KW-0732">Signal</keyword>
<feature type="region of interest" description="Disordered" evidence="1">
    <location>
        <begin position="69"/>
        <end position="93"/>
    </location>
</feature>
<feature type="chain" id="PRO_5004242321" evidence="3">
    <location>
        <begin position="19"/>
        <end position="335"/>
    </location>
</feature>
<reference evidence="4 5" key="1">
    <citation type="journal article" date="2005" name="Science">
        <title>The genome of the kinetoplastid parasite, Leishmania major.</title>
        <authorList>
            <person name="Ivens A.C."/>
            <person name="Peacock C.S."/>
            <person name="Worthey E.A."/>
            <person name="Murphy L."/>
            <person name="Aggarwal G."/>
            <person name="Berriman M."/>
            <person name="Sisk E."/>
            <person name="Rajandream M.A."/>
            <person name="Adlem E."/>
            <person name="Aert R."/>
            <person name="Anupama A."/>
            <person name="Apostolou Z."/>
            <person name="Attipoe P."/>
            <person name="Bason N."/>
            <person name="Bauser C."/>
            <person name="Beck A."/>
            <person name="Beverley S.M."/>
            <person name="Bianchettin G."/>
            <person name="Borzym K."/>
            <person name="Bothe G."/>
            <person name="Bruschi C.V."/>
            <person name="Collins M."/>
            <person name="Cadag E."/>
            <person name="Ciarloni L."/>
            <person name="Clayton C."/>
            <person name="Coulson R.M."/>
            <person name="Cronin A."/>
            <person name="Cruz A.K."/>
            <person name="Davies R.M."/>
            <person name="De Gaudenzi J."/>
            <person name="Dobson D.E."/>
            <person name="Duesterhoeft A."/>
            <person name="Fazelina G."/>
            <person name="Fosker N."/>
            <person name="Frasch A.C."/>
            <person name="Fraser A."/>
            <person name="Fuchs M."/>
            <person name="Gabel C."/>
            <person name="Goble A."/>
            <person name="Goffeau A."/>
            <person name="Harris D."/>
            <person name="Hertz-Fowler C."/>
            <person name="Hilbert H."/>
            <person name="Horn D."/>
            <person name="Huang Y."/>
            <person name="Klages S."/>
            <person name="Knights A."/>
            <person name="Kube M."/>
            <person name="Larke N."/>
            <person name="Litvin L."/>
            <person name="Lord A."/>
            <person name="Louie T."/>
            <person name="Marra M."/>
            <person name="Masuy D."/>
            <person name="Matthews K."/>
            <person name="Michaeli S."/>
            <person name="Mottram J.C."/>
            <person name="Muller-Auer S."/>
            <person name="Munden H."/>
            <person name="Nelson S."/>
            <person name="Norbertczak H."/>
            <person name="Oliver K."/>
            <person name="O'neil S."/>
            <person name="Pentony M."/>
            <person name="Pohl T.M."/>
            <person name="Price C."/>
            <person name="Purnelle B."/>
            <person name="Quail M.A."/>
            <person name="Rabbinowitsch E."/>
            <person name="Reinhardt R."/>
            <person name="Rieger M."/>
            <person name="Rinta J."/>
            <person name="Robben J."/>
            <person name="Robertson L."/>
            <person name="Ruiz J.C."/>
            <person name="Rutter S."/>
            <person name="Saunders D."/>
            <person name="Schafer M."/>
            <person name="Schein J."/>
            <person name="Schwartz D.C."/>
            <person name="Seeger K."/>
            <person name="Seyler A."/>
            <person name="Sharp S."/>
            <person name="Shin H."/>
            <person name="Sivam D."/>
            <person name="Squares R."/>
            <person name="Squares S."/>
            <person name="Tosato V."/>
            <person name="Vogt C."/>
            <person name="Volckaert G."/>
            <person name="Wambutt R."/>
            <person name="Warren T."/>
            <person name="Wedler H."/>
            <person name="Woodward J."/>
            <person name="Zhou S."/>
            <person name="Zimmermann W."/>
            <person name="Smith D.F."/>
            <person name="Blackwell J.M."/>
            <person name="Stuart K.D."/>
            <person name="Barrell B."/>
            <person name="Myler P.J."/>
        </authorList>
    </citation>
    <scope>NUCLEOTIDE SEQUENCE [LARGE SCALE GENOMIC DNA]</scope>
    <source>
        <strain evidence="5">MHOM/IL/81/Friedlin</strain>
    </source>
</reference>
<dbReference type="KEGG" id="lma:LMJF_06_0230"/>
<dbReference type="HOGENOM" id="CLU_830172_0_0_1"/>
<evidence type="ECO:0000256" key="2">
    <source>
        <dbReference type="SAM" id="Phobius"/>
    </source>
</evidence>
<dbReference type="RefSeq" id="XP_001680792.1">
    <property type="nucleotide sequence ID" value="XM_001680740.1"/>
</dbReference>
<gene>
    <name evidence="4" type="ORF">LMJF_06_0230</name>
</gene>
<dbReference type="EMBL" id="FR796402">
    <property type="protein sequence ID" value="CAJ02066.1"/>
    <property type="molecule type" value="Genomic_DNA"/>
</dbReference>
<dbReference type="GeneID" id="5649043"/>
<keyword evidence="5" id="KW-1185">Reference proteome</keyword>
<evidence type="ECO:0000313" key="5">
    <source>
        <dbReference type="Proteomes" id="UP000000542"/>
    </source>
</evidence>
<evidence type="ECO:0000256" key="3">
    <source>
        <dbReference type="SAM" id="SignalP"/>
    </source>
</evidence>
<dbReference type="InParanoid" id="Q4QJ56"/>
<protein>
    <submittedName>
        <fullName evidence="4">Uncharacterized protein</fullName>
    </submittedName>
</protein>
<feature type="transmembrane region" description="Helical" evidence="2">
    <location>
        <begin position="223"/>
        <end position="241"/>
    </location>
</feature>
<keyword evidence="2" id="KW-0472">Membrane</keyword>
<dbReference type="OMA" id="NMGIILN"/>
<dbReference type="eggNOG" id="ENOG502SA81">
    <property type="taxonomic scope" value="Eukaryota"/>
</dbReference>
<dbReference type="AlphaFoldDB" id="Q4QJ56"/>
<keyword evidence="2" id="KW-0812">Transmembrane</keyword>